<dbReference type="GO" id="GO:0008137">
    <property type="term" value="F:NADH dehydrogenase (ubiquinone) activity"/>
    <property type="evidence" value="ECO:0007669"/>
    <property type="project" value="InterPro"/>
</dbReference>
<dbReference type="PROSITE" id="PS00642">
    <property type="entry name" value="COMPLEX1_75K_2"/>
    <property type="match status" value="1"/>
</dbReference>
<accession>A0A0K1HQ55</accession>
<gene>
    <name evidence="16" type="primary">nad11</name>
    <name evidence="16" type="ORF">AB846_65</name>
</gene>
<keyword evidence="7" id="KW-0411">Iron-sulfur</keyword>
<dbReference type="GO" id="GO:0046872">
    <property type="term" value="F:metal ion binding"/>
    <property type="evidence" value="ECO:0007669"/>
    <property type="project" value="UniProtKB-KW"/>
</dbReference>
<organism evidence="16">
    <name type="scientific">Vermamoeba vermiformis</name>
    <name type="common">Amoeba</name>
    <name type="synonym">Hartmannella vermiformis</name>
    <dbReference type="NCBI Taxonomy" id="5778"/>
    <lineage>
        <taxon>Eukaryota</taxon>
        <taxon>Amoebozoa</taxon>
        <taxon>Tubulinea</taxon>
        <taxon>Echinamoebida</taxon>
        <taxon>Vermamoeba</taxon>
    </lineage>
</organism>
<dbReference type="PANTHER" id="PTHR43105">
    <property type="entry name" value="RESPIRATORY NITRATE REDUCTASE"/>
    <property type="match status" value="1"/>
</dbReference>
<evidence type="ECO:0000256" key="2">
    <source>
        <dbReference type="ARBA" id="ARBA00005404"/>
    </source>
</evidence>
<dbReference type="InterPro" id="IPR001041">
    <property type="entry name" value="2Fe-2S_ferredoxin-type"/>
</dbReference>
<feature type="domain" description="4Fe-4S His(Cys)3-ligated-type" evidence="15">
    <location>
        <begin position="81"/>
        <end position="120"/>
    </location>
</feature>
<evidence type="ECO:0000256" key="6">
    <source>
        <dbReference type="ARBA" id="ARBA00023004"/>
    </source>
</evidence>
<dbReference type="GO" id="GO:0016020">
    <property type="term" value="C:membrane"/>
    <property type="evidence" value="ECO:0007669"/>
    <property type="project" value="InterPro"/>
</dbReference>
<keyword evidence="3" id="KW-0004">4Fe-4S</keyword>
<dbReference type="Pfam" id="PF22151">
    <property type="entry name" value="Fer4_NDSU1"/>
    <property type="match status" value="1"/>
</dbReference>
<evidence type="ECO:0000256" key="5">
    <source>
        <dbReference type="ARBA" id="ARBA00022967"/>
    </source>
</evidence>
<evidence type="ECO:0000259" key="13">
    <source>
        <dbReference type="PROSITE" id="PS51085"/>
    </source>
</evidence>
<reference evidence="16" key="1">
    <citation type="journal article" date="2015" name="J. Eukaryot. Microbiol.">
        <title>Uncovering Cryptic Diversity in Two Amoebozoan Species Using Complete Mitochondrial Genome Sequences.</title>
        <authorList>
            <person name="Fucikova K."/>
            <person name="Lahr D.J."/>
        </authorList>
    </citation>
    <scope>NUCLEOTIDE SEQUENCE</scope>
    <source>
        <strain evidence="16">BCP-EM3VF21-2</strain>
    </source>
</reference>
<keyword evidence="4" id="KW-0479">Metal-binding</keyword>
<feature type="domain" description="4Fe-4S Mo/W bis-MGD-type" evidence="14">
    <location>
        <begin position="219"/>
        <end position="275"/>
    </location>
</feature>
<evidence type="ECO:0000256" key="12">
    <source>
        <dbReference type="RuleBase" id="RU004523"/>
    </source>
</evidence>
<dbReference type="Gene3D" id="3.10.20.740">
    <property type="match status" value="1"/>
</dbReference>
<protein>
    <recommendedName>
        <fullName evidence="11">NADH-ubiquinone oxidoreductase 75 kDa subunit</fullName>
    </recommendedName>
</protein>
<dbReference type="GO" id="GO:0042773">
    <property type="term" value="P:ATP synthesis coupled electron transport"/>
    <property type="evidence" value="ECO:0007669"/>
    <property type="project" value="InterPro"/>
</dbReference>
<comment type="cofactor">
    <cofactor evidence="9">
        <name>[2Fe-2S] cluster</name>
        <dbReference type="ChEBI" id="CHEBI:190135"/>
    </cofactor>
</comment>
<proteinExistence type="inferred from homology"/>
<dbReference type="InterPro" id="IPR054351">
    <property type="entry name" value="NADH_UbQ_OxRdtase_ferredoxin"/>
</dbReference>
<dbReference type="AlphaFoldDB" id="A0A0K1HQ55"/>
<dbReference type="Pfam" id="PF00384">
    <property type="entry name" value="Molybdopterin"/>
    <property type="match status" value="2"/>
</dbReference>
<keyword evidence="6" id="KW-0408">Iron</keyword>
<evidence type="ECO:0000313" key="16">
    <source>
        <dbReference type="EMBL" id="AKT93973.1"/>
    </source>
</evidence>
<dbReference type="PROSITE" id="PS00643">
    <property type="entry name" value="COMPLEX1_75K_3"/>
    <property type="match status" value="1"/>
</dbReference>
<dbReference type="PROSITE" id="PS00641">
    <property type="entry name" value="COMPLEX1_75K_1"/>
    <property type="match status" value="1"/>
</dbReference>
<geneLocation type="mitochondrion" evidence="16"/>
<dbReference type="Pfam" id="PF13510">
    <property type="entry name" value="Fer2_4"/>
    <property type="match status" value="1"/>
</dbReference>
<feature type="domain" description="2Fe-2S ferredoxin-type" evidence="13">
    <location>
        <begin position="3"/>
        <end position="81"/>
    </location>
</feature>
<keyword evidence="8" id="KW-0520">NAD</keyword>
<keyword evidence="5" id="KW-1278">Translocase</keyword>
<keyword evidence="16" id="KW-0496">Mitochondrion</keyword>
<comment type="function">
    <text evidence="10">Core subunit of the mitochondrial membrane respiratory chain NADH dehydrogenase (Complex I) that is believed to belong to the minimal assembly required for catalysis. Complex I functions in the transfer of electrons from NADH to the respiratory chain. The immediate electron acceptor for the enzyme is believed to be ubiquinone. This is the largest subunit of complex I and it is a component of the iron-sulfur (IP) fragment of the enzyme. It may form part of the active site crevice where NADH is oxidized.</text>
</comment>
<dbReference type="InterPro" id="IPR000283">
    <property type="entry name" value="NADH_UbQ_OxRdtase_75kDa_su_CS"/>
</dbReference>
<dbReference type="Pfam" id="PF10588">
    <property type="entry name" value="NADH-G_4Fe-4S_3"/>
    <property type="match status" value="1"/>
</dbReference>
<evidence type="ECO:0000256" key="1">
    <source>
        <dbReference type="ARBA" id="ARBA00001966"/>
    </source>
</evidence>
<dbReference type="SUPFAM" id="SSF53706">
    <property type="entry name" value="Formate dehydrogenase/DMSO reductase, domains 1-3"/>
    <property type="match status" value="1"/>
</dbReference>
<dbReference type="InterPro" id="IPR010228">
    <property type="entry name" value="NADH_UbQ_OxRdtase_Gsu"/>
</dbReference>
<name>A0A0K1HQ55_VERVE</name>
<dbReference type="SUPFAM" id="SSF54862">
    <property type="entry name" value="4Fe-4S ferredoxins"/>
    <property type="match status" value="1"/>
</dbReference>
<dbReference type="PROSITE" id="PS51669">
    <property type="entry name" value="4FE4S_MOW_BIS_MGD"/>
    <property type="match status" value="1"/>
</dbReference>
<dbReference type="FunFam" id="3.10.20.740:FF:000001">
    <property type="entry name" value="NADH-quinone oxidoreductase subunit G"/>
    <property type="match status" value="1"/>
</dbReference>
<dbReference type="NCBIfam" id="TIGR01973">
    <property type="entry name" value="NuoG"/>
    <property type="match status" value="1"/>
</dbReference>
<dbReference type="GO" id="GO:0051539">
    <property type="term" value="F:4 iron, 4 sulfur cluster binding"/>
    <property type="evidence" value="ECO:0007669"/>
    <property type="project" value="UniProtKB-KW"/>
</dbReference>
<dbReference type="InterPro" id="IPR036010">
    <property type="entry name" value="2Fe-2S_ferredoxin-like_sf"/>
</dbReference>
<dbReference type="EMBL" id="KT185627">
    <property type="protein sequence ID" value="AKT93973.1"/>
    <property type="molecule type" value="Genomic_DNA"/>
</dbReference>
<dbReference type="InterPro" id="IPR019574">
    <property type="entry name" value="NADH_UbQ_OxRdtase_Gsu_4Fe4S-bd"/>
</dbReference>
<evidence type="ECO:0000256" key="8">
    <source>
        <dbReference type="ARBA" id="ARBA00023027"/>
    </source>
</evidence>
<evidence type="ECO:0000259" key="14">
    <source>
        <dbReference type="PROSITE" id="PS51669"/>
    </source>
</evidence>
<dbReference type="InterPro" id="IPR006656">
    <property type="entry name" value="Mopterin_OxRdtase"/>
</dbReference>
<dbReference type="CDD" id="cd00207">
    <property type="entry name" value="fer2"/>
    <property type="match status" value="1"/>
</dbReference>
<evidence type="ECO:0000256" key="3">
    <source>
        <dbReference type="ARBA" id="ARBA00022485"/>
    </source>
</evidence>
<dbReference type="InterPro" id="IPR050123">
    <property type="entry name" value="Prok_molybdopt-oxidoreductase"/>
</dbReference>
<dbReference type="SUPFAM" id="SSF54292">
    <property type="entry name" value="2Fe-2S ferredoxin-like"/>
    <property type="match status" value="1"/>
</dbReference>
<evidence type="ECO:0000256" key="10">
    <source>
        <dbReference type="ARBA" id="ARBA00054960"/>
    </source>
</evidence>
<dbReference type="GO" id="GO:0016651">
    <property type="term" value="F:oxidoreductase activity, acting on NAD(P)H"/>
    <property type="evidence" value="ECO:0007669"/>
    <property type="project" value="InterPro"/>
</dbReference>
<sequence length="669" mass="76904">MVSFVNFWVDDIYTTVPKTFTVLQACSTAGVEVPRFCYHEKLSIAGNCRMCLVEVNNSKKLVASCAVPVSENLKIYTNNLRVKKARESVLEFLLANHPLDCPICDQGGECDLQDITISFGSDRGRFYEIEKRAVEDKYCGPLIKTVMTRCIHCTRCIRFISEVSGYPDLGTTGRGTRMEVGTYITKALMDELSSNIIDLCPVGALTSKPYSFTSRPWELNSVESVDVFDTLCSNIRLSVYGNKVKRILPRINEQLNEDWLSNKTRFIYDSFDLQRITSPLLNLNSLNYYYNDKVSYKTWVPISWKQALVVCLFFLNKYKLNTLFGPFLDLETVHGFKEVFSYLGLLTNRSMCNDYSASYFSSVRVKDVESYSLFLSVNSYLRNEIPLLNTRVRKSSNYYMSSFKFFGIGVGVNYFTYPVKLISNNTRGLYTVLGGKSYISKILIKLQSRFIVFYKSYFSYFFNKFFKLLFNPLFIRVDNSVSELALAHLGLNPNFFINKNSLIYSVGFNTSSDYTPLIYQGHHGNSATLNSLIVLPVTIFSEKSSHYLNLEGLVQKSHAAVSHDKLVKKDWEIFKALKDYGVHLIYDFYRVEYNYVQDIINTNSIPSMLPFWVGEVTFQANGSELNKFFKNYLFSLKILNYYWNDMLSYNSKIMAKCATVLINNNISYK</sequence>
<evidence type="ECO:0000259" key="15">
    <source>
        <dbReference type="PROSITE" id="PS51839"/>
    </source>
</evidence>
<evidence type="ECO:0000256" key="4">
    <source>
        <dbReference type="ARBA" id="ARBA00022723"/>
    </source>
</evidence>
<dbReference type="SMART" id="SM00929">
    <property type="entry name" value="NADH-G_4Fe-4S_3"/>
    <property type="match status" value="1"/>
</dbReference>
<comment type="similarity">
    <text evidence="2 12">Belongs to the complex I 75 kDa subunit family.</text>
</comment>
<dbReference type="InterPro" id="IPR006963">
    <property type="entry name" value="Mopterin_OxRdtase_4Fe-4S_dom"/>
</dbReference>
<comment type="cofactor">
    <cofactor evidence="1">
        <name>[4Fe-4S] cluster</name>
        <dbReference type="ChEBI" id="CHEBI:49883"/>
    </cofactor>
</comment>
<evidence type="ECO:0000256" key="9">
    <source>
        <dbReference type="ARBA" id="ARBA00034078"/>
    </source>
</evidence>
<dbReference type="FunFam" id="3.30.70.20:FF:000002">
    <property type="entry name" value="NADH-ubiquinone oxidoreductase 75 kDa subunit"/>
    <property type="match status" value="1"/>
</dbReference>
<dbReference type="Pfam" id="PF22117">
    <property type="entry name" value="Fer4_Nqo3"/>
    <property type="match status" value="1"/>
</dbReference>
<evidence type="ECO:0000256" key="11">
    <source>
        <dbReference type="ARBA" id="ARBA00073002"/>
    </source>
</evidence>
<evidence type="ECO:0000256" key="7">
    <source>
        <dbReference type="ARBA" id="ARBA00023014"/>
    </source>
</evidence>
<dbReference type="PROSITE" id="PS51085">
    <property type="entry name" value="2FE2S_FER_2"/>
    <property type="match status" value="1"/>
</dbReference>
<dbReference type="PROSITE" id="PS51839">
    <property type="entry name" value="4FE4S_HC3"/>
    <property type="match status" value="1"/>
</dbReference>
<dbReference type="PANTHER" id="PTHR43105:SF13">
    <property type="entry name" value="NADH-UBIQUINONE OXIDOREDUCTASE 75 KDA SUBUNIT, MITOCHONDRIAL"/>
    <property type="match status" value="1"/>
</dbReference>